<dbReference type="EMBL" id="JAKOGI010000519">
    <property type="protein sequence ID" value="KAJ8433739.1"/>
    <property type="molecule type" value="Genomic_DNA"/>
</dbReference>
<accession>A0A9Q1Q9S4</accession>
<comment type="caution">
    <text evidence="1">The sequence shown here is derived from an EMBL/GenBank/DDBJ whole genome shotgun (WGS) entry which is preliminary data.</text>
</comment>
<reference evidence="1" key="1">
    <citation type="submission" date="2022-04" db="EMBL/GenBank/DDBJ databases">
        <title>Carnegiea gigantea Genome sequencing and assembly v2.</title>
        <authorList>
            <person name="Copetti D."/>
            <person name="Sanderson M.J."/>
            <person name="Burquez A."/>
            <person name="Wojciechowski M.F."/>
        </authorList>
    </citation>
    <scope>NUCLEOTIDE SEQUENCE</scope>
    <source>
        <strain evidence="1">SGP5-SGP5p</strain>
        <tissue evidence="1">Aerial part</tissue>
    </source>
</reference>
<evidence type="ECO:0000313" key="1">
    <source>
        <dbReference type="EMBL" id="KAJ8433739.1"/>
    </source>
</evidence>
<keyword evidence="2" id="KW-1185">Reference proteome</keyword>
<dbReference type="PANTHER" id="PTHR33710">
    <property type="entry name" value="BNAC02G09200D PROTEIN"/>
    <property type="match status" value="1"/>
</dbReference>
<evidence type="ECO:0000313" key="2">
    <source>
        <dbReference type="Proteomes" id="UP001153076"/>
    </source>
</evidence>
<protein>
    <submittedName>
        <fullName evidence="1">Uncharacterized protein</fullName>
    </submittedName>
</protein>
<organism evidence="1 2">
    <name type="scientific">Carnegiea gigantea</name>
    <dbReference type="NCBI Taxonomy" id="171969"/>
    <lineage>
        <taxon>Eukaryota</taxon>
        <taxon>Viridiplantae</taxon>
        <taxon>Streptophyta</taxon>
        <taxon>Embryophyta</taxon>
        <taxon>Tracheophyta</taxon>
        <taxon>Spermatophyta</taxon>
        <taxon>Magnoliopsida</taxon>
        <taxon>eudicotyledons</taxon>
        <taxon>Gunneridae</taxon>
        <taxon>Pentapetalae</taxon>
        <taxon>Caryophyllales</taxon>
        <taxon>Cactineae</taxon>
        <taxon>Cactaceae</taxon>
        <taxon>Cactoideae</taxon>
        <taxon>Echinocereeae</taxon>
        <taxon>Carnegiea</taxon>
    </lineage>
</organism>
<dbReference type="PANTHER" id="PTHR33710:SF71">
    <property type="entry name" value="ENDONUCLEASE_EXONUCLEASE_PHOSPHATASE DOMAIN-CONTAINING PROTEIN"/>
    <property type="match status" value="1"/>
</dbReference>
<dbReference type="OrthoDB" id="1746429at2759"/>
<name>A0A9Q1Q9S4_9CARY</name>
<dbReference type="AlphaFoldDB" id="A0A9Q1Q9S4"/>
<gene>
    <name evidence="1" type="ORF">Cgig2_019807</name>
</gene>
<proteinExistence type="predicted"/>
<sequence>MRCKHYDFFGHEEKGYRKKNVIRQEWRPVMSNSIEENLQKDDKIRNRVNDEAFISPRRSTRSIRVVQNMPTLASNRFQALLKEEIMQLLRHEEVVEVLSTSEQLIHYKVTQLSTQKVFHMTFIYCFKKVDLRHLLRSTLKQIATAQIGAWCVTGDIQCYHIWSRVDRALINIEWFNLFNFVQAEYMTAGSFDHVPIFLGFQQCPRSKKAFKNFDRWSSEPEFIGIVKEVVQLSKKSTKLAAMIGVLKELIISLKMLNRDRYADIHAQQMIT</sequence>
<dbReference type="Proteomes" id="UP001153076">
    <property type="component" value="Unassembled WGS sequence"/>
</dbReference>